<organism evidence="1 2">
    <name type="scientific">Cyberlindnera jadinii (strain ATCC 18201 / CBS 1600 / BCRC 20928 / JCM 3617 / NBRC 0987 / NRRL Y-1542)</name>
    <name type="common">Torula yeast</name>
    <name type="synonym">Candida utilis</name>
    <dbReference type="NCBI Taxonomy" id="983966"/>
    <lineage>
        <taxon>Eukaryota</taxon>
        <taxon>Fungi</taxon>
        <taxon>Dikarya</taxon>
        <taxon>Ascomycota</taxon>
        <taxon>Saccharomycotina</taxon>
        <taxon>Saccharomycetes</taxon>
        <taxon>Phaffomycetales</taxon>
        <taxon>Phaffomycetaceae</taxon>
        <taxon>Cyberlindnera</taxon>
    </lineage>
</organism>
<evidence type="ECO:0000313" key="1">
    <source>
        <dbReference type="EMBL" id="CEP24064.1"/>
    </source>
</evidence>
<dbReference type="PROSITE" id="PS51386">
    <property type="entry name" value="RINT1_TIP20"/>
    <property type="match status" value="1"/>
</dbReference>
<reference evidence="2" key="1">
    <citation type="journal article" date="2015" name="J. Biotechnol.">
        <title>The structure of the Cyberlindnera jadinii genome and its relation to Candida utilis analyzed by the occurrence of single nucleotide polymorphisms.</title>
        <authorList>
            <person name="Rupp O."/>
            <person name="Brinkrolf K."/>
            <person name="Buerth C."/>
            <person name="Kunigo M."/>
            <person name="Schneider J."/>
            <person name="Jaenicke S."/>
            <person name="Goesmann A."/>
            <person name="Puehler A."/>
            <person name="Jaeger K.-E."/>
            <person name="Ernst J.F."/>
        </authorList>
    </citation>
    <scope>NUCLEOTIDE SEQUENCE [LARGE SCALE GENOMIC DNA]</scope>
    <source>
        <strain evidence="2">ATCC 18201 / CBS 1600 / BCRC 20928 / JCM 3617 / NBRC 0987 / NRRL Y-1542</strain>
    </source>
</reference>
<name>A0A0H5CHM0_CYBJN</name>
<accession>A0A0H5CHM0</accession>
<dbReference type="InterPro" id="IPR007528">
    <property type="entry name" value="RINT1_Tip20"/>
</dbReference>
<dbReference type="PANTHER" id="PTHR13520">
    <property type="entry name" value="RAD50-INTERACTING PROTEIN 1 RINT-1"/>
    <property type="match status" value="1"/>
</dbReference>
<dbReference type="PANTHER" id="PTHR13520:SF0">
    <property type="entry name" value="RAD50-INTERACTING PROTEIN 1"/>
    <property type="match status" value="1"/>
</dbReference>
<dbReference type="InterPro" id="IPR042042">
    <property type="entry name" value="Tip20p_domB"/>
</dbReference>
<protein>
    <recommendedName>
        <fullName evidence="3">RAD50-interacting protein 1</fullName>
    </recommendedName>
</protein>
<sequence length="703" mass="81458">MTSFENWFTTVHDVSQVNERIAELEGQRSLLFNKDDDKEDTRAWDLANEIKLAIGNEDVETLNALISTYGEIQALVAAKNLVSERKRLMAQRKDVVLSEDLKKQLTDDTGYNFEQWREVKDQLRQLQDPHLKQTLSDTLDGLVMSHKDDFYLEFVTALHGFNWMKQSALSPELFESFTQLVNLQSLLSNKPKYPDTVWAFDAISQNFRVGFNYHFNSDKQTNRIDKPELFLTYLLTYLSTHIIKINKMFPLADTELNDCSAHTEFITSALVPVRDKLQQFIGILRNSTEEKSTDTDLRLLIHLVKETVNFDELLVNEYFYDPLSDGLWPGLFSCFDYRDLEKWLNLENKYADSNFFTIVDAPNVFQIDYSSVGHEELKPTVSSIKLKYLFESTIKNFQKLFVPNYELNSSLQKFKLKLFSRMFLGFLEMYYKALNDGATAFADLFRKTKSLLHATKGSEVDISGCNGLERLFRLYCSLRYTIKFIKVWDNELIFVELNNLFNKYSNTQTSSLFATILDKYTTLETQVFQLIIQFHTKTIDSLMKKYVALNTWDVLQEPESYAVSGELVPLMDTLPELFDFSVKVVTKHELTKIKNAVSLYLANCILQNVIKGNHFSRVGVKQLALDFTTVWENLQLKRNFPTYYKLVEVFKVLSVNDDEISLYGPYSSVSSYAKSGDFSSLKQDLDLQYLKDGDILDILLRIS</sequence>
<dbReference type="AlphaFoldDB" id="A0A0H5CHM0"/>
<dbReference type="EMBL" id="CDQK01000005">
    <property type="protein sequence ID" value="CEP24064.1"/>
    <property type="molecule type" value="Genomic_DNA"/>
</dbReference>
<dbReference type="Gene3D" id="1.20.58.670">
    <property type="entry name" value="Dsl1p vesicle tethering complex, Tip20p subunit, domain D"/>
    <property type="match status" value="1"/>
</dbReference>
<evidence type="ECO:0008006" key="3">
    <source>
        <dbReference type="Google" id="ProtNLM"/>
    </source>
</evidence>
<dbReference type="GO" id="GO:0006888">
    <property type="term" value="P:endoplasmic reticulum to Golgi vesicle-mediated transport"/>
    <property type="evidence" value="ECO:0007669"/>
    <property type="project" value="InterPro"/>
</dbReference>
<proteinExistence type="predicted"/>
<dbReference type="GO" id="GO:0060628">
    <property type="term" value="P:regulation of ER to Golgi vesicle-mediated transport"/>
    <property type="evidence" value="ECO:0007669"/>
    <property type="project" value="TreeGrafter"/>
</dbReference>
<dbReference type="Pfam" id="PF04437">
    <property type="entry name" value="RINT1_TIP1"/>
    <property type="match status" value="1"/>
</dbReference>
<dbReference type="InterPro" id="IPR042044">
    <property type="entry name" value="EXOC6PINT-1/Sec15/Tip20_C_dom2"/>
</dbReference>
<dbReference type="Proteomes" id="UP000038830">
    <property type="component" value="Unassembled WGS sequence"/>
</dbReference>
<dbReference type="Gene3D" id="1.20.58.1420">
    <property type="entry name" value="Dsl1p vesicle tethering complex, Tip20p subunit, domain B"/>
    <property type="match status" value="1"/>
</dbReference>
<gene>
    <name evidence="1" type="ORF">BN1211_4781</name>
</gene>
<evidence type="ECO:0000313" key="2">
    <source>
        <dbReference type="Proteomes" id="UP000038830"/>
    </source>
</evidence>
<dbReference type="GO" id="GO:0006890">
    <property type="term" value="P:retrograde vesicle-mediated transport, Golgi to endoplasmic reticulum"/>
    <property type="evidence" value="ECO:0007669"/>
    <property type="project" value="InterPro"/>
</dbReference>
<dbReference type="GO" id="GO:0070939">
    <property type="term" value="C:Dsl1/NZR complex"/>
    <property type="evidence" value="ECO:0007669"/>
    <property type="project" value="InterPro"/>
</dbReference>